<gene>
    <name evidence="2" type="ORF">RVR_358</name>
</gene>
<feature type="compositionally biased region" description="Pro residues" evidence="1">
    <location>
        <begin position="248"/>
        <end position="262"/>
    </location>
</feature>
<dbReference type="EMBL" id="AP018365">
    <property type="protein sequence ID" value="BBA95480.1"/>
    <property type="molecule type" value="Genomic_DNA"/>
</dbReference>
<dbReference type="InterPro" id="IPR029058">
    <property type="entry name" value="AB_hydrolase_fold"/>
</dbReference>
<dbReference type="SUPFAM" id="SSF53474">
    <property type="entry name" value="alpha/beta-Hydrolases"/>
    <property type="match status" value="1"/>
</dbReference>
<reference evidence="2 3" key="2">
    <citation type="journal article" date="2011" name="J. Antibiot.">
        <title>Furaquinocins I and J: novel polyketide isoprenoid hybrid compounds from Streptomyces reveromyceticus SN-593.</title>
        <authorList>
            <person name="Panthee S."/>
            <person name="Takahashi S."/>
            <person name="Takagi H."/>
            <person name="Nogawa T."/>
            <person name="Oowada E."/>
            <person name="Uramoto M."/>
            <person name="Osada H."/>
        </authorList>
    </citation>
    <scope>NUCLEOTIDE SEQUENCE [LARGE SCALE GENOMIC DNA]</scope>
    <source>
        <strain evidence="2 3">SN-593</strain>
    </source>
</reference>
<evidence type="ECO:0000313" key="2">
    <source>
        <dbReference type="EMBL" id="BBA95480.1"/>
    </source>
</evidence>
<keyword evidence="3" id="KW-1185">Reference proteome</keyword>
<dbReference type="RefSeq" id="WP_202232008.1">
    <property type="nucleotide sequence ID" value="NZ_AP018365.1"/>
</dbReference>
<feature type="region of interest" description="Disordered" evidence="1">
    <location>
        <begin position="245"/>
        <end position="289"/>
    </location>
</feature>
<reference evidence="2 3" key="4">
    <citation type="journal article" date="2020" name="Sci. Rep.">
        <title>beta-carboline chemical signals induce reveromycin production through a LuxR family regulator in Streptomyces sp. SN-593.</title>
        <authorList>
            <person name="Panthee S."/>
            <person name="Kito N."/>
            <person name="Hayashi T."/>
            <person name="Shimizu T."/>
            <person name="Ishikawa J."/>
            <person name="Hamamoto H."/>
            <person name="Osada H."/>
            <person name="Takahashi S."/>
        </authorList>
    </citation>
    <scope>NUCLEOTIDE SEQUENCE [LARGE SCALE GENOMIC DNA]</scope>
    <source>
        <strain evidence="2 3">SN-593</strain>
    </source>
</reference>
<dbReference type="Proteomes" id="UP000595703">
    <property type="component" value="Chromosome"/>
</dbReference>
<dbReference type="AlphaFoldDB" id="A0A7U3VLE7"/>
<protein>
    <recommendedName>
        <fullName evidence="4">Lysophospholipase</fullName>
    </recommendedName>
</protein>
<sequence length="289" mass="28938">MSAAPTDHPLAAWDNPPAIAPRGTVIVVPGRGEHPALYGRFGQRISADAYLVRAVGDPAQDPDAVAAQIRALLNDPALPAPRVLAGSDGGALFAVALAAGGADVDGLVLAGLPVTGAPAAPPGEGSSEIEARTSCPTHGRLLGSDPGFRPGALNEPLPDAWFDAADLSRVTVPVLGLHGRSDTVSPFDAARERYAEGANVELYALAEGPHDALNDRNHRVAAATVLLFLERLRLGAALPEIAVRELPGPGPASTPGPVPTPGTTPAAATAAATVPAAGSAAGSGEVSGR</sequence>
<accession>A0A7U3VLE7</accession>
<reference evidence="2 3" key="1">
    <citation type="journal article" date="2010" name="J. Bacteriol.">
        <title>Biochemical characterization of a novel indole prenyltransferase from Streptomyces sp. SN-593.</title>
        <authorList>
            <person name="Takahashi S."/>
            <person name="Takagi H."/>
            <person name="Toyoda A."/>
            <person name="Uramoto M."/>
            <person name="Nogawa T."/>
            <person name="Ueki M."/>
            <person name="Sakaki Y."/>
            <person name="Osada H."/>
        </authorList>
    </citation>
    <scope>NUCLEOTIDE SEQUENCE [LARGE SCALE GENOMIC DNA]</scope>
    <source>
        <strain evidence="2 3">SN-593</strain>
    </source>
</reference>
<evidence type="ECO:0000256" key="1">
    <source>
        <dbReference type="SAM" id="MobiDB-lite"/>
    </source>
</evidence>
<feature type="compositionally biased region" description="Low complexity" evidence="1">
    <location>
        <begin position="263"/>
        <end position="289"/>
    </location>
</feature>
<name>A0A7U3VLE7_9ACTN</name>
<reference evidence="2 3" key="3">
    <citation type="journal article" date="2011" name="Nat. Chem. Biol.">
        <title>Reveromycin A biosynthesis uses RevG and RevJ for stereospecific spiroacetal formation.</title>
        <authorList>
            <person name="Takahashi S."/>
            <person name="Toyoda A."/>
            <person name="Sekiyama Y."/>
            <person name="Takagi H."/>
            <person name="Nogawa T."/>
            <person name="Uramoto M."/>
            <person name="Suzuki R."/>
            <person name="Koshino H."/>
            <person name="Kumano T."/>
            <person name="Panthee S."/>
            <person name="Dairi T."/>
            <person name="Ishikawa J."/>
            <person name="Ikeda H."/>
            <person name="Sakaki Y."/>
            <person name="Osada H."/>
        </authorList>
    </citation>
    <scope>NUCLEOTIDE SEQUENCE [LARGE SCALE GENOMIC DNA]</scope>
    <source>
        <strain evidence="2 3">SN-593</strain>
    </source>
</reference>
<organism evidence="2 3">
    <name type="scientific">Actinacidiphila reveromycinica</name>
    <dbReference type="NCBI Taxonomy" id="659352"/>
    <lineage>
        <taxon>Bacteria</taxon>
        <taxon>Bacillati</taxon>
        <taxon>Actinomycetota</taxon>
        <taxon>Actinomycetes</taxon>
        <taxon>Kitasatosporales</taxon>
        <taxon>Streptomycetaceae</taxon>
        <taxon>Actinacidiphila</taxon>
    </lineage>
</organism>
<evidence type="ECO:0000313" key="3">
    <source>
        <dbReference type="Proteomes" id="UP000595703"/>
    </source>
</evidence>
<dbReference type="KEGG" id="arev:RVR_358"/>
<dbReference type="Gene3D" id="3.40.50.1820">
    <property type="entry name" value="alpha/beta hydrolase"/>
    <property type="match status" value="1"/>
</dbReference>
<evidence type="ECO:0008006" key="4">
    <source>
        <dbReference type="Google" id="ProtNLM"/>
    </source>
</evidence>
<proteinExistence type="predicted"/>